<comment type="caution">
    <text evidence="2">The sequence shown here is derived from an EMBL/GenBank/DDBJ whole genome shotgun (WGS) entry which is preliminary data.</text>
</comment>
<dbReference type="SUPFAM" id="SSF56672">
    <property type="entry name" value="DNA/RNA polymerases"/>
    <property type="match status" value="1"/>
</dbReference>
<dbReference type="CDD" id="cd01650">
    <property type="entry name" value="RT_nLTR_like"/>
    <property type="match status" value="1"/>
</dbReference>
<dbReference type="PANTHER" id="PTHR33332">
    <property type="entry name" value="REVERSE TRANSCRIPTASE DOMAIN-CONTAINING PROTEIN"/>
    <property type="match status" value="1"/>
</dbReference>
<dbReference type="InParanoid" id="A0A2J7QXY1"/>
<evidence type="ECO:0000313" key="3">
    <source>
        <dbReference type="Proteomes" id="UP000235965"/>
    </source>
</evidence>
<dbReference type="GO" id="GO:0071897">
    <property type="term" value="P:DNA biosynthetic process"/>
    <property type="evidence" value="ECO:0007669"/>
    <property type="project" value="UniProtKB-ARBA"/>
</dbReference>
<dbReference type="Proteomes" id="UP000235965">
    <property type="component" value="Unassembled WGS sequence"/>
</dbReference>
<reference evidence="2 3" key="1">
    <citation type="submission" date="2017-12" db="EMBL/GenBank/DDBJ databases">
        <title>Hemimetabolous genomes reveal molecular basis of termite eusociality.</title>
        <authorList>
            <person name="Harrison M.C."/>
            <person name="Jongepier E."/>
            <person name="Robertson H.M."/>
            <person name="Arning N."/>
            <person name="Bitard-Feildel T."/>
            <person name="Chao H."/>
            <person name="Childers C.P."/>
            <person name="Dinh H."/>
            <person name="Doddapaneni H."/>
            <person name="Dugan S."/>
            <person name="Gowin J."/>
            <person name="Greiner C."/>
            <person name="Han Y."/>
            <person name="Hu H."/>
            <person name="Hughes D.S.T."/>
            <person name="Huylmans A.-K."/>
            <person name="Kemena C."/>
            <person name="Kremer L.P.M."/>
            <person name="Lee S.L."/>
            <person name="Lopez-Ezquerra A."/>
            <person name="Mallet L."/>
            <person name="Monroy-Kuhn J.M."/>
            <person name="Moser A."/>
            <person name="Murali S.C."/>
            <person name="Muzny D.M."/>
            <person name="Otani S."/>
            <person name="Piulachs M.-D."/>
            <person name="Poelchau M."/>
            <person name="Qu J."/>
            <person name="Schaub F."/>
            <person name="Wada-Katsumata A."/>
            <person name="Worley K.C."/>
            <person name="Xie Q."/>
            <person name="Ylla G."/>
            <person name="Poulsen M."/>
            <person name="Gibbs R.A."/>
            <person name="Schal C."/>
            <person name="Richards S."/>
            <person name="Belles X."/>
            <person name="Korb J."/>
            <person name="Bornberg-Bauer E."/>
        </authorList>
    </citation>
    <scope>NUCLEOTIDE SEQUENCE [LARGE SCALE GENOMIC DNA]</scope>
    <source>
        <tissue evidence="2">Whole body</tissue>
    </source>
</reference>
<evidence type="ECO:0000259" key="1">
    <source>
        <dbReference type="PROSITE" id="PS50878"/>
    </source>
</evidence>
<keyword evidence="3" id="KW-1185">Reference proteome</keyword>
<evidence type="ECO:0000313" key="2">
    <source>
        <dbReference type="EMBL" id="PNF33439.1"/>
    </source>
</evidence>
<sequence length="451" mass="51825">MWDLIKQELGKHKKETRNIEINVNGTNTQDPKVIANVFNDYYTSIAHDILNRNPLQKNIEVNVNAKKYNSGSMFLNPTTEVEVAGIIKKLNNKKSTGVDEISDYIIKKCYPKITHALTYIINLSFSTGYFPDQLKIAKVKPLYKKGLDTEVGNYRPISLISVFSKIIEKIMQTRLLSFLKNHSIISDKQHGFCKGKSTNTAIAEFLKRVYKSVDEREISIGLFLDLSKAFDLVDHNILLRKMAEIGIRGVAQNWFQSYLENREQTVEITYRHKETNEITNCLSQKKPIRYGVPQGSVLGPMLFLIYINDLESSLEHGKPTLFADDTTIFITGNSVDSVQSKVEETVNKLSEWFERNRLIINKEKTIAISFHQPQNLHFQCPPIKFHDTSIKYSEHSKFLGVWIDKSLRWSMHTQELAKQLCKICFGLGVVKRVSGLESVRTLYYAYLLLRS</sequence>
<organism evidence="2 3">
    <name type="scientific">Cryptotermes secundus</name>
    <dbReference type="NCBI Taxonomy" id="105785"/>
    <lineage>
        <taxon>Eukaryota</taxon>
        <taxon>Metazoa</taxon>
        <taxon>Ecdysozoa</taxon>
        <taxon>Arthropoda</taxon>
        <taxon>Hexapoda</taxon>
        <taxon>Insecta</taxon>
        <taxon>Pterygota</taxon>
        <taxon>Neoptera</taxon>
        <taxon>Polyneoptera</taxon>
        <taxon>Dictyoptera</taxon>
        <taxon>Blattodea</taxon>
        <taxon>Blattoidea</taxon>
        <taxon>Termitoidae</taxon>
        <taxon>Kalotermitidae</taxon>
        <taxon>Cryptotermitinae</taxon>
        <taxon>Cryptotermes</taxon>
    </lineage>
</organism>
<dbReference type="InterPro" id="IPR043502">
    <property type="entry name" value="DNA/RNA_pol_sf"/>
</dbReference>
<dbReference type="InterPro" id="IPR000477">
    <property type="entry name" value="RT_dom"/>
</dbReference>
<dbReference type="OrthoDB" id="445826at2759"/>
<name>A0A2J7QXY1_9NEOP</name>
<dbReference type="PROSITE" id="PS50878">
    <property type="entry name" value="RT_POL"/>
    <property type="match status" value="1"/>
</dbReference>
<proteinExistence type="predicted"/>
<protein>
    <recommendedName>
        <fullName evidence="1">Reverse transcriptase domain-containing protein</fullName>
    </recommendedName>
</protein>
<gene>
    <name evidence="2" type="ORF">B7P43_G03349</name>
</gene>
<dbReference type="AlphaFoldDB" id="A0A2J7QXY1"/>
<feature type="domain" description="Reverse transcriptase" evidence="1">
    <location>
        <begin position="123"/>
        <end position="403"/>
    </location>
</feature>
<dbReference type="EMBL" id="NEVH01009371">
    <property type="protein sequence ID" value="PNF33439.1"/>
    <property type="molecule type" value="Genomic_DNA"/>
</dbReference>
<dbReference type="Pfam" id="PF00078">
    <property type="entry name" value="RVT_1"/>
    <property type="match status" value="1"/>
</dbReference>
<accession>A0A2J7QXY1</accession>